<feature type="transmembrane region" description="Helical" evidence="8">
    <location>
        <begin position="445"/>
        <end position="466"/>
    </location>
</feature>
<protein>
    <recommendedName>
        <fullName evidence="11">DUF2029 domain-containing protein</fullName>
    </recommendedName>
</protein>
<feature type="transmembrane region" description="Helical" evidence="8">
    <location>
        <begin position="227"/>
        <end position="249"/>
    </location>
</feature>
<keyword evidence="3" id="KW-0808">Transferase</keyword>
<evidence type="ECO:0000256" key="1">
    <source>
        <dbReference type="ARBA" id="ARBA00004651"/>
    </source>
</evidence>
<dbReference type="GO" id="GO:0005886">
    <property type="term" value="C:plasma membrane"/>
    <property type="evidence" value="ECO:0007669"/>
    <property type="project" value="UniProtKB-SubCell"/>
</dbReference>
<feature type="transmembrane region" description="Helical" evidence="8">
    <location>
        <begin position="175"/>
        <end position="192"/>
    </location>
</feature>
<dbReference type="Proteomes" id="UP000077405">
    <property type="component" value="Plasmid pYZ4"/>
</dbReference>
<feature type="transmembrane region" description="Helical" evidence="8">
    <location>
        <begin position="53"/>
        <end position="72"/>
    </location>
</feature>
<gene>
    <name evidence="9" type="ORF">A6A40_24035</name>
</gene>
<dbReference type="EMBL" id="CP028905">
    <property type="protein sequence ID" value="AWB08106.1"/>
    <property type="molecule type" value="Genomic_DNA"/>
</dbReference>
<name>A0A2R4VUH7_9PROT</name>
<evidence type="ECO:0000256" key="3">
    <source>
        <dbReference type="ARBA" id="ARBA00022679"/>
    </source>
</evidence>
<feature type="transmembrane region" description="Helical" evidence="8">
    <location>
        <begin position="371"/>
        <end position="389"/>
    </location>
</feature>
<feature type="transmembrane region" description="Helical" evidence="8">
    <location>
        <begin position="421"/>
        <end position="438"/>
    </location>
</feature>
<comment type="subcellular location">
    <subcellularLocation>
        <location evidence="1">Cell membrane</location>
        <topology evidence="1">Multi-pass membrane protein</topology>
    </subcellularLocation>
</comment>
<keyword evidence="10" id="KW-1185">Reference proteome</keyword>
<dbReference type="InterPro" id="IPR018584">
    <property type="entry name" value="GT87"/>
</dbReference>
<evidence type="ECO:0000256" key="4">
    <source>
        <dbReference type="ARBA" id="ARBA00022692"/>
    </source>
</evidence>
<keyword evidence="6 8" id="KW-0472">Membrane</keyword>
<feature type="transmembrane region" description="Helical" evidence="8">
    <location>
        <begin position="255"/>
        <end position="275"/>
    </location>
</feature>
<evidence type="ECO:0000256" key="2">
    <source>
        <dbReference type="ARBA" id="ARBA00022475"/>
    </source>
</evidence>
<sequence>MVLLFQGKRLQVLSRGAIEWPLGSKDALEGCASMMSIARLFELDGRSVRFLRVYVFCAVALCILAGVVVSAGDVWTFGGIDFRARLVGARLLWSGIDPYSYVWMPDDPLRFGDPIARYPGPSRATYPPPLLAFYGLFDWLPYTVQRGVWAMLEWAAFLTTAALSLRLIPTRSVRFLFVAAVIAFMASSHYWRLHVERGQYYVFIALLLAIELVLLDMSTGWRSRLRGVALGIACALRPTVGLVVLLLWLGRDRTVAVRALATAAVLAVLATLPVGGSMWLSYKANVDAISEWVDHYAETDYADRTFGPVTHTAPTVIEGYDLTRSLEARSRNATVQGLMNGGGKPLATALLLVWVCMSAAMLVWLGRCRASRRTVAFVSLVCMVVSDLFMPIRFGYADVLFLPLAALGMTLWPGLPRPVRVVAGLMAAIACVLSLPWLDSGTITVARDVCMFAACGILALWCVAAARPHPSALAASA</sequence>
<geneLocation type="plasmid" evidence="9 10">
    <name>pYZ4</name>
</geneLocation>
<keyword evidence="5 8" id="KW-1133">Transmembrane helix</keyword>
<evidence type="ECO:0000313" key="10">
    <source>
        <dbReference type="Proteomes" id="UP000077405"/>
    </source>
</evidence>
<accession>A0A2R4VUH7</accession>
<dbReference type="KEGG" id="ahu:A6A40_24035"/>
<keyword evidence="4 8" id="KW-0812">Transmembrane</keyword>
<proteinExistence type="inferred from homology"/>
<feature type="transmembrane region" description="Helical" evidence="8">
    <location>
        <begin position="346"/>
        <end position="365"/>
    </location>
</feature>
<keyword evidence="2" id="KW-1003">Cell membrane</keyword>
<evidence type="ECO:0000256" key="8">
    <source>
        <dbReference type="SAM" id="Phobius"/>
    </source>
</evidence>
<organism evidence="9 10">
    <name type="scientific">Azospirillum humicireducens</name>
    <dbReference type="NCBI Taxonomy" id="1226968"/>
    <lineage>
        <taxon>Bacteria</taxon>
        <taxon>Pseudomonadati</taxon>
        <taxon>Pseudomonadota</taxon>
        <taxon>Alphaproteobacteria</taxon>
        <taxon>Rhodospirillales</taxon>
        <taxon>Azospirillaceae</taxon>
        <taxon>Azospirillum</taxon>
    </lineage>
</organism>
<dbReference type="Pfam" id="PF09594">
    <property type="entry name" value="GT87"/>
    <property type="match status" value="1"/>
</dbReference>
<dbReference type="AlphaFoldDB" id="A0A2R4VUH7"/>
<comment type="similarity">
    <text evidence="7">Belongs to the glycosyltransferase 87 family.</text>
</comment>
<evidence type="ECO:0000313" key="9">
    <source>
        <dbReference type="EMBL" id="AWB08106.1"/>
    </source>
</evidence>
<keyword evidence="9" id="KW-0614">Plasmid</keyword>
<evidence type="ECO:0000256" key="5">
    <source>
        <dbReference type="ARBA" id="ARBA00022989"/>
    </source>
</evidence>
<evidence type="ECO:0000256" key="6">
    <source>
        <dbReference type="ARBA" id="ARBA00023136"/>
    </source>
</evidence>
<feature type="transmembrane region" description="Helical" evidence="8">
    <location>
        <begin position="198"/>
        <end position="215"/>
    </location>
</feature>
<evidence type="ECO:0000256" key="7">
    <source>
        <dbReference type="ARBA" id="ARBA00024033"/>
    </source>
</evidence>
<reference evidence="9 10" key="1">
    <citation type="submission" date="2018-04" db="EMBL/GenBank/DDBJ databases">
        <title>Complete genome sequence of the nitrogen-fixing bacterium Azospirillum humicireducens type strain SgZ-5.</title>
        <authorList>
            <person name="Yu Z."/>
        </authorList>
    </citation>
    <scope>NUCLEOTIDE SEQUENCE [LARGE SCALE GENOMIC DNA]</scope>
    <source>
        <strain evidence="9 10">SgZ-5</strain>
        <plasmid evidence="9 10">pYZ4</plasmid>
    </source>
</reference>
<dbReference type="GO" id="GO:0016758">
    <property type="term" value="F:hexosyltransferase activity"/>
    <property type="evidence" value="ECO:0007669"/>
    <property type="project" value="InterPro"/>
</dbReference>
<evidence type="ECO:0008006" key="11">
    <source>
        <dbReference type="Google" id="ProtNLM"/>
    </source>
</evidence>